<proteinExistence type="predicted"/>
<reference evidence="7" key="1">
    <citation type="journal article" date="2021" name="Microb. Physiol.">
        <title>Proteogenomic Insights into the Physiology of Marine, Sulfate-Reducing, Filamentous Desulfonema limicola and Desulfonema magnum.</title>
        <authorList>
            <person name="Schnaars V."/>
            <person name="Wohlbrand L."/>
            <person name="Scheve S."/>
            <person name="Hinrichs C."/>
            <person name="Reinhardt R."/>
            <person name="Rabus R."/>
        </authorList>
    </citation>
    <scope>NUCLEOTIDE SEQUENCE</scope>
    <source>
        <strain evidence="7">5ac10</strain>
    </source>
</reference>
<gene>
    <name evidence="7" type="ORF">dnl_19650</name>
</gene>
<protein>
    <submittedName>
        <fullName evidence="7">TIGR00374 family protein</fullName>
    </submittedName>
</protein>
<evidence type="ECO:0000256" key="1">
    <source>
        <dbReference type="ARBA" id="ARBA00004651"/>
    </source>
</evidence>
<keyword evidence="3 6" id="KW-0812">Transmembrane</keyword>
<evidence type="ECO:0000313" key="8">
    <source>
        <dbReference type="Proteomes" id="UP000663720"/>
    </source>
</evidence>
<dbReference type="GO" id="GO:0005886">
    <property type="term" value="C:plasma membrane"/>
    <property type="evidence" value="ECO:0007669"/>
    <property type="project" value="UniProtKB-SubCell"/>
</dbReference>
<feature type="transmembrane region" description="Helical" evidence="6">
    <location>
        <begin position="144"/>
        <end position="165"/>
    </location>
</feature>
<comment type="subcellular location">
    <subcellularLocation>
        <location evidence="1">Cell membrane</location>
        <topology evidence="1">Multi-pass membrane protein</topology>
    </subcellularLocation>
</comment>
<keyword evidence="4 6" id="KW-1133">Transmembrane helix</keyword>
<evidence type="ECO:0000256" key="2">
    <source>
        <dbReference type="ARBA" id="ARBA00022475"/>
    </source>
</evidence>
<feature type="transmembrane region" description="Helical" evidence="6">
    <location>
        <begin position="20"/>
        <end position="38"/>
    </location>
</feature>
<evidence type="ECO:0000256" key="3">
    <source>
        <dbReference type="ARBA" id="ARBA00022692"/>
    </source>
</evidence>
<name>A0A975B6I9_9BACT</name>
<dbReference type="PANTHER" id="PTHR39087">
    <property type="entry name" value="UPF0104 MEMBRANE PROTEIN MJ1595"/>
    <property type="match status" value="1"/>
</dbReference>
<evidence type="ECO:0000256" key="6">
    <source>
        <dbReference type="SAM" id="Phobius"/>
    </source>
</evidence>
<feature type="transmembrane region" description="Helical" evidence="6">
    <location>
        <begin position="105"/>
        <end position="124"/>
    </location>
</feature>
<feature type="transmembrane region" description="Helical" evidence="6">
    <location>
        <begin position="194"/>
        <end position="215"/>
    </location>
</feature>
<dbReference type="EMBL" id="CP061799">
    <property type="protein sequence ID" value="QTA79689.1"/>
    <property type="molecule type" value="Genomic_DNA"/>
</dbReference>
<dbReference type="NCBIfam" id="TIGR00374">
    <property type="entry name" value="flippase-like domain"/>
    <property type="match status" value="1"/>
</dbReference>
<organism evidence="7 8">
    <name type="scientific">Desulfonema limicola</name>
    <dbReference type="NCBI Taxonomy" id="45656"/>
    <lineage>
        <taxon>Bacteria</taxon>
        <taxon>Pseudomonadati</taxon>
        <taxon>Thermodesulfobacteriota</taxon>
        <taxon>Desulfobacteria</taxon>
        <taxon>Desulfobacterales</taxon>
        <taxon>Desulfococcaceae</taxon>
        <taxon>Desulfonema</taxon>
    </lineage>
</organism>
<keyword evidence="8" id="KW-1185">Reference proteome</keyword>
<accession>A0A975B6I9</accession>
<dbReference type="Proteomes" id="UP000663720">
    <property type="component" value="Chromosome"/>
</dbReference>
<keyword evidence="5 6" id="KW-0472">Membrane</keyword>
<dbReference type="AlphaFoldDB" id="A0A975B6I9"/>
<feature type="transmembrane region" description="Helical" evidence="6">
    <location>
        <begin position="221"/>
        <end position="243"/>
    </location>
</feature>
<evidence type="ECO:0000313" key="7">
    <source>
        <dbReference type="EMBL" id="QTA79689.1"/>
    </source>
</evidence>
<feature type="transmembrane region" description="Helical" evidence="6">
    <location>
        <begin position="306"/>
        <end position="329"/>
    </location>
</feature>
<dbReference type="InterPro" id="IPR022791">
    <property type="entry name" value="L-PG_synthase/AglD"/>
</dbReference>
<dbReference type="PANTHER" id="PTHR39087:SF2">
    <property type="entry name" value="UPF0104 MEMBRANE PROTEIN MJ1595"/>
    <property type="match status" value="1"/>
</dbReference>
<sequence>MFFAFKNVPFNELLNYIRIIDYRWIFPSFAILFASYIFRAARWQIIVSSSHKINFKSAYHALMTGFMINCLLPGRAGEIARPLILQKNDKIPFTAGLATVAAERVFDVVLLLAFFSAVLANVEIDPGFEIRFNNFILNRETLESIFTGMIKLSILLISGIIILSIEKIRNIMKKAVIHFPLLLFFLKEKTKQKIIIKICQPLVNILDSIASGFVLLKSPVKIGLCIGLSVLIWLLNAFSFYIFSKGCPGINLSFIEISAVMILICIFIALPSVPGFWGLWEAGGVFAMSLFGVLQKDAAGFTLANHAVQVFPVIILGALSAAALGVNFIKISYER</sequence>
<dbReference type="Pfam" id="PF03706">
    <property type="entry name" value="LPG_synthase_TM"/>
    <property type="match status" value="1"/>
</dbReference>
<evidence type="ECO:0000256" key="5">
    <source>
        <dbReference type="ARBA" id="ARBA00023136"/>
    </source>
</evidence>
<dbReference type="KEGG" id="dli:dnl_19650"/>
<keyword evidence="2" id="KW-1003">Cell membrane</keyword>
<evidence type="ECO:0000256" key="4">
    <source>
        <dbReference type="ARBA" id="ARBA00022989"/>
    </source>
</evidence>
<feature type="transmembrane region" description="Helical" evidence="6">
    <location>
        <begin position="250"/>
        <end position="270"/>
    </location>
</feature>